<keyword evidence="6" id="KW-1185">Reference proteome</keyword>
<dbReference type="AlphaFoldDB" id="A0A846H5B4"/>
<dbReference type="PANTHER" id="PTHR38445:SF9">
    <property type="entry name" value="HTH-TYPE TRANSCRIPTIONAL REPRESSOR YTRA"/>
    <property type="match status" value="1"/>
</dbReference>
<dbReference type="GO" id="GO:0003700">
    <property type="term" value="F:DNA-binding transcription factor activity"/>
    <property type="evidence" value="ECO:0007669"/>
    <property type="project" value="InterPro"/>
</dbReference>
<dbReference type="PROSITE" id="PS50949">
    <property type="entry name" value="HTH_GNTR"/>
    <property type="match status" value="1"/>
</dbReference>
<dbReference type="Pfam" id="PF00392">
    <property type="entry name" value="GntR"/>
    <property type="match status" value="1"/>
</dbReference>
<comment type="caution">
    <text evidence="5">The sequence shown here is derived from an EMBL/GenBank/DDBJ whole genome shotgun (WGS) entry which is preliminary data.</text>
</comment>
<dbReference type="InterPro" id="IPR036388">
    <property type="entry name" value="WH-like_DNA-bd_sf"/>
</dbReference>
<organism evidence="5 6">
    <name type="scientific">Hassallia byssoidea VB512170</name>
    <dbReference type="NCBI Taxonomy" id="1304833"/>
    <lineage>
        <taxon>Bacteria</taxon>
        <taxon>Bacillati</taxon>
        <taxon>Cyanobacteriota</taxon>
        <taxon>Cyanophyceae</taxon>
        <taxon>Nostocales</taxon>
        <taxon>Tolypothrichaceae</taxon>
        <taxon>Hassallia</taxon>
    </lineage>
</organism>
<keyword evidence="2" id="KW-0238">DNA-binding</keyword>
<name>A0A846H5B4_9CYAN</name>
<dbReference type="CDD" id="cd07377">
    <property type="entry name" value="WHTH_GntR"/>
    <property type="match status" value="1"/>
</dbReference>
<evidence type="ECO:0000256" key="3">
    <source>
        <dbReference type="ARBA" id="ARBA00023163"/>
    </source>
</evidence>
<dbReference type="Gene3D" id="1.10.10.10">
    <property type="entry name" value="Winged helix-like DNA-binding domain superfamily/Winged helix DNA-binding domain"/>
    <property type="match status" value="1"/>
</dbReference>
<evidence type="ECO:0000259" key="4">
    <source>
        <dbReference type="PROSITE" id="PS50949"/>
    </source>
</evidence>
<dbReference type="RefSeq" id="WP_039744807.1">
    <property type="nucleotide sequence ID" value="NZ_JTCM02000005.1"/>
</dbReference>
<keyword evidence="3" id="KW-0804">Transcription</keyword>
<gene>
    <name evidence="5" type="ORF">PI95_004030</name>
</gene>
<dbReference type="SUPFAM" id="SSF46785">
    <property type="entry name" value="Winged helix' DNA-binding domain"/>
    <property type="match status" value="1"/>
</dbReference>
<dbReference type="InterPro" id="IPR000524">
    <property type="entry name" value="Tscrpt_reg_HTH_GntR"/>
</dbReference>
<reference evidence="5 6" key="1">
    <citation type="journal article" date="2015" name="Genome Announc.">
        <title>Draft Genome Sequence of Cyanobacterium Hassallia byssoidea Strain VB512170, Isolated from Monuments in India.</title>
        <authorList>
            <person name="Singh D."/>
            <person name="Chandrababunaidu M.M."/>
            <person name="Panda A."/>
            <person name="Sen D."/>
            <person name="Bhattacharyya S."/>
            <person name="Adhikary S.P."/>
            <person name="Tripathy S."/>
        </authorList>
    </citation>
    <scope>NUCLEOTIDE SEQUENCE [LARGE SCALE GENOMIC DNA]</scope>
    <source>
        <strain evidence="5 6">VB512170</strain>
    </source>
</reference>
<evidence type="ECO:0000256" key="1">
    <source>
        <dbReference type="ARBA" id="ARBA00023015"/>
    </source>
</evidence>
<sequence>MPVPDFLPIVVNPSAPITINAQIAEQIKLLIAMGELQPGDALPTVTQLAKQVGVNHNTLAAVYNDLISSNYLIAQRGKGTFVANTQVVRNIITNKQFYNLLGQAFSAAATVGLSPSEFAGAAYAQAVMLNRYSSTSLKLVFVGCSHQSADIYEAIKSEIKIPLSFLRLSDLNPTKPNTLEEILTADLVITTAQHQWEVIQLTAPEQEVISINLKPDIQLLTQISSKPRNTKVLLISISETDSEDMKRILVQAGISHINFQTIELKSLEQSPQFVSQFELVCVSKVVEEYVLQYSLQLDKVLIFNFRLDESNMSVLKARIATIGLGKSIV</sequence>
<dbReference type="GO" id="GO:0003677">
    <property type="term" value="F:DNA binding"/>
    <property type="evidence" value="ECO:0007669"/>
    <property type="project" value="UniProtKB-KW"/>
</dbReference>
<dbReference type="PANTHER" id="PTHR38445">
    <property type="entry name" value="HTH-TYPE TRANSCRIPTIONAL REPRESSOR YTRA"/>
    <property type="match status" value="1"/>
</dbReference>
<proteinExistence type="predicted"/>
<dbReference type="SMART" id="SM00345">
    <property type="entry name" value="HTH_GNTR"/>
    <property type="match status" value="1"/>
</dbReference>
<protein>
    <submittedName>
        <fullName evidence="5">GntR family transcriptional regulator</fullName>
    </submittedName>
</protein>
<evidence type="ECO:0000313" key="5">
    <source>
        <dbReference type="EMBL" id="NEU71771.1"/>
    </source>
</evidence>
<keyword evidence="1" id="KW-0805">Transcription regulation</keyword>
<dbReference type="InterPro" id="IPR036390">
    <property type="entry name" value="WH_DNA-bd_sf"/>
</dbReference>
<dbReference type="EMBL" id="JTCM02000005">
    <property type="protein sequence ID" value="NEU71771.1"/>
    <property type="molecule type" value="Genomic_DNA"/>
</dbReference>
<evidence type="ECO:0000313" key="6">
    <source>
        <dbReference type="Proteomes" id="UP000031549"/>
    </source>
</evidence>
<evidence type="ECO:0000256" key="2">
    <source>
        <dbReference type="ARBA" id="ARBA00023125"/>
    </source>
</evidence>
<feature type="domain" description="HTH gntR-type" evidence="4">
    <location>
        <begin position="17"/>
        <end position="85"/>
    </location>
</feature>
<dbReference type="Proteomes" id="UP000031549">
    <property type="component" value="Unassembled WGS sequence"/>
</dbReference>
<accession>A0A846H5B4</accession>